<reference evidence="4" key="1">
    <citation type="submission" date="2020-06" db="EMBL/GenBank/DDBJ databases">
        <title>Draft genome of Bugula neritina, a colonial animal packing powerful symbionts and potential medicines.</title>
        <authorList>
            <person name="Rayko M."/>
        </authorList>
    </citation>
    <scope>NUCLEOTIDE SEQUENCE [LARGE SCALE GENOMIC DNA]</scope>
    <source>
        <strain evidence="4">Kwan_BN1</strain>
    </source>
</reference>
<feature type="signal peptide" evidence="3">
    <location>
        <begin position="1"/>
        <end position="21"/>
    </location>
</feature>
<gene>
    <name evidence="4" type="ORF">EB796_003216</name>
</gene>
<feature type="chain" id="PRO_5029783860" description="Protein sleepless" evidence="3">
    <location>
        <begin position="22"/>
        <end position="148"/>
    </location>
</feature>
<protein>
    <recommendedName>
        <fullName evidence="6">Protein sleepless</fullName>
    </recommendedName>
</protein>
<keyword evidence="1 3" id="KW-0732">Signal</keyword>
<evidence type="ECO:0000313" key="5">
    <source>
        <dbReference type="Proteomes" id="UP000593567"/>
    </source>
</evidence>
<keyword evidence="5" id="KW-1185">Reference proteome</keyword>
<dbReference type="EMBL" id="VXIV02000409">
    <property type="protein sequence ID" value="KAF6038490.1"/>
    <property type="molecule type" value="Genomic_DNA"/>
</dbReference>
<evidence type="ECO:0008006" key="6">
    <source>
        <dbReference type="Google" id="ProtNLM"/>
    </source>
</evidence>
<dbReference type="InterPro" id="IPR050975">
    <property type="entry name" value="Sleep_regulator"/>
</dbReference>
<dbReference type="OrthoDB" id="6496929at2759"/>
<dbReference type="Proteomes" id="UP000593567">
    <property type="component" value="Unassembled WGS sequence"/>
</dbReference>
<organism evidence="4 5">
    <name type="scientific">Bugula neritina</name>
    <name type="common">Brown bryozoan</name>
    <name type="synonym">Sertularia neritina</name>
    <dbReference type="NCBI Taxonomy" id="10212"/>
    <lineage>
        <taxon>Eukaryota</taxon>
        <taxon>Metazoa</taxon>
        <taxon>Spiralia</taxon>
        <taxon>Lophotrochozoa</taxon>
        <taxon>Bryozoa</taxon>
        <taxon>Gymnolaemata</taxon>
        <taxon>Cheilostomatida</taxon>
        <taxon>Flustrina</taxon>
        <taxon>Buguloidea</taxon>
        <taxon>Bugulidae</taxon>
        <taxon>Bugula</taxon>
    </lineage>
</organism>
<proteinExistence type="predicted"/>
<evidence type="ECO:0000256" key="2">
    <source>
        <dbReference type="ARBA" id="ARBA00023180"/>
    </source>
</evidence>
<name>A0A7J7KIG9_BUGNE</name>
<sequence length="148" mass="15441">MKYQILLAVFSLGCLVTPTLSTQCYVCDSVSDSTCADAYTGHFTHINTCDDGAMGCSKTKIQGTALGVKVVVAIRTCDEVYPNNDACQKPVKFAGQSNGVNVKNGKVHTCSCTGNLCNGAPAYAKHSVVAIAVLSLASSILRKLVVGC</sequence>
<dbReference type="GO" id="GO:0032222">
    <property type="term" value="P:regulation of synaptic transmission, cholinergic"/>
    <property type="evidence" value="ECO:0007669"/>
    <property type="project" value="InterPro"/>
</dbReference>
<evidence type="ECO:0000256" key="1">
    <source>
        <dbReference type="ARBA" id="ARBA00022729"/>
    </source>
</evidence>
<evidence type="ECO:0000313" key="4">
    <source>
        <dbReference type="EMBL" id="KAF6038490.1"/>
    </source>
</evidence>
<dbReference type="AlphaFoldDB" id="A0A7J7KIG9"/>
<dbReference type="PANTHER" id="PTHR33562">
    <property type="entry name" value="ATILLA, ISOFORM B-RELATED-RELATED"/>
    <property type="match status" value="1"/>
</dbReference>
<comment type="caution">
    <text evidence="4">The sequence shown here is derived from an EMBL/GenBank/DDBJ whole genome shotgun (WGS) entry which is preliminary data.</text>
</comment>
<dbReference type="InterPro" id="IPR031424">
    <property type="entry name" value="QVR-like"/>
</dbReference>
<dbReference type="GO" id="GO:0030431">
    <property type="term" value="P:sleep"/>
    <property type="evidence" value="ECO:0007669"/>
    <property type="project" value="InterPro"/>
</dbReference>
<dbReference type="Pfam" id="PF17064">
    <property type="entry name" value="QVR"/>
    <property type="match status" value="1"/>
</dbReference>
<accession>A0A7J7KIG9</accession>
<keyword evidence="2" id="KW-0325">Glycoprotein</keyword>
<evidence type="ECO:0000256" key="3">
    <source>
        <dbReference type="SAM" id="SignalP"/>
    </source>
</evidence>